<feature type="non-terminal residue" evidence="1">
    <location>
        <position position="1"/>
    </location>
</feature>
<organism evidence="1 2">
    <name type="scientific">Allacma fusca</name>
    <dbReference type="NCBI Taxonomy" id="39272"/>
    <lineage>
        <taxon>Eukaryota</taxon>
        <taxon>Metazoa</taxon>
        <taxon>Ecdysozoa</taxon>
        <taxon>Arthropoda</taxon>
        <taxon>Hexapoda</taxon>
        <taxon>Collembola</taxon>
        <taxon>Symphypleona</taxon>
        <taxon>Sminthuridae</taxon>
        <taxon>Allacma</taxon>
    </lineage>
</organism>
<accession>A0A8J2LA32</accession>
<dbReference type="Proteomes" id="UP000708208">
    <property type="component" value="Unassembled WGS sequence"/>
</dbReference>
<dbReference type="EMBL" id="CAJVCH010549705">
    <property type="protein sequence ID" value="CAG7828999.1"/>
    <property type="molecule type" value="Genomic_DNA"/>
</dbReference>
<evidence type="ECO:0000313" key="2">
    <source>
        <dbReference type="Proteomes" id="UP000708208"/>
    </source>
</evidence>
<proteinExistence type="predicted"/>
<protein>
    <recommendedName>
        <fullName evidence="3">Carboxylesterase type B domain-containing protein</fullName>
    </recommendedName>
</protein>
<evidence type="ECO:0000313" key="1">
    <source>
        <dbReference type="EMBL" id="CAG7828999.1"/>
    </source>
</evidence>
<keyword evidence="2" id="KW-1185">Reference proteome</keyword>
<comment type="caution">
    <text evidence="1">The sequence shown here is derived from an EMBL/GenBank/DDBJ whole genome shotgun (WGS) entry which is preliminary data.</text>
</comment>
<sequence length="90" mass="10387">MGYNEEFEGGNYDVASFQFPIPFGYCGIDKSSSDYQISKNIIQLLVSFAENGKPTKTWGNTKEFKRYYTNDELPFSYAIERDGQTQHHLI</sequence>
<gene>
    <name evidence="1" type="ORF">AFUS01_LOCUS38887</name>
</gene>
<dbReference type="AlphaFoldDB" id="A0A8J2LA32"/>
<name>A0A8J2LA32_9HEXA</name>
<reference evidence="1" key="1">
    <citation type="submission" date="2021-06" db="EMBL/GenBank/DDBJ databases">
        <authorList>
            <person name="Hodson N. C."/>
            <person name="Mongue J. A."/>
            <person name="Jaron S. K."/>
        </authorList>
    </citation>
    <scope>NUCLEOTIDE SEQUENCE</scope>
</reference>
<evidence type="ECO:0008006" key="3">
    <source>
        <dbReference type="Google" id="ProtNLM"/>
    </source>
</evidence>